<feature type="compositionally biased region" description="Polar residues" evidence="5">
    <location>
        <begin position="379"/>
        <end position="391"/>
    </location>
</feature>
<feature type="compositionally biased region" description="Polar residues" evidence="5">
    <location>
        <begin position="190"/>
        <end position="203"/>
    </location>
</feature>
<feature type="compositionally biased region" description="Low complexity" evidence="5">
    <location>
        <begin position="392"/>
        <end position="403"/>
    </location>
</feature>
<proteinExistence type="inferred from homology"/>
<organism evidence="8 9">
    <name type="scientific">Ramalina farinacea</name>
    <dbReference type="NCBI Taxonomy" id="258253"/>
    <lineage>
        <taxon>Eukaryota</taxon>
        <taxon>Fungi</taxon>
        <taxon>Dikarya</taxon>
        <taxon>Ascomycota</taxon>
        <taxon>Pezizomycotina</taxon>
        <taxon>Lecanoromycetes</taxon>
        <taxon>OSLEUM clade</taxon>
        <taxon>Lecanoromycetidae</taxon>
        <taxon>Lecanorales</taxon>
        <taxon>Lecanorineae</taxon>
        <taxon>Ramalinaceae</taxon>
        <taxon>Ramalina</taxon>
    </lineage>
</organism>
<evidence type="ECO:0000256" key="5">
    <source>
        <dbReference type="SAM" id="MobiDB-lite"/>
    </source>
</evidence>
<comment type="caution">
    <text evidence="8">The sequence shown here is derived from an EMBL/GenBank/DDBJ whole genome shotgun (WGS) entry which is preliminary data.</text>
</comment>
<dbReference type="InterPro" id="IPR000387">
    <property type="entry name" value="Tyr_Pase_dom"/>
</dbReference>
<feature type="compositionally biased region" description="Polar residues" evidence="5">
    <location>
        <begin position="1"/>
        <end position="24"/>
    </location>
</feature>
<dbReference type="GO" id="GO:0008330">
    <property type="term" value="F:protein tyrosine/threonine phosphatase activity"/>
    <property type="evidence" value="ECO:0007669"/>
    <property type="project" value="TreeGrafter"/>
</dbReference>
<dbReference type="InterPro" id="IPR000340">
    <property type="entry name" value="Dual-sp_phosphatase_cat-dom"/>
</dbReference>
<evidence type="ECO:0000313" key="8">
    <source>
        <dbReference type="EMBL" id="MDI1486808.1"/>
    </source>
</evidence>
<feature type="region of interest" description="Disordered" evidence="5">
    <location>
        <begin position="230"/>
        <end position="274"/>
    </location>
</feature>
<dbReference type="PROSITE" id="PS00383">
    <property type="entry name" value="TYR_PHOSPHATASE_1"/>
    <property type="match status" value="1"/>
</dbReference>
<feature type="compositionally biased region" description="Low complexity" evidence="5">
    <location>
        <begin position="34"/>
        <end position="61"/>
    </location>
</feature>
<dbReference type="InterPro" id="IPR016130">
    <property type="entry name" value="Tyr_Pase_AS"/>
</dbReference>
<keyword evidence="9" id="KW-1185">Reference proteome</keyword>
<evidence type="ECO:0000259" key="6">
    <source>
        <dbReference type="PROSITE" id="PS50054"/>
    </source>
</evidence>
<feature type="compositionally biased region" description="Polar residues" evidence="5">
    <location>
        <begin position="247"/>
        <end position="274"/>
    </location>
</feature>
<feature type="compositionally biased region" description="Polar residues" evidence="5">
    <location>
        <begin position="131"/>
        <end position="148"/>
    </location>
</feature>
<protein>
    <recommendedName>
        <fullName evidence="2">protein-tyrosine-phosphatase</fullName>
        <ecNumber evidence="2">3.1.3.48</ecNumber>
    </recommendedName>
</protein>
<comment type="similarity">
    <text evidence="1">Belongs to the protein-tyrosine phosphatase family. Non-receptor class dual specificity subfamily.</text>
</comment>
<evidence type="ECO:0000256" key="4">
    <source>
        <dbReference type="ARBA" id="ARBA00022912"/>
    </source>
</evidence>
<dbReference type="AlphaFoldDB" id="A0AA43QHU4"/>
<feature type="domain" description="Tyrosine specific protein phosphatases" evidence="7">
    <location>
        <begin position="439"/>
        <end position="496"/>
    </location>
</feature>
<feature type="compositionally biased region" description="Basic and acidic residues" evidence="5">
    <location>
        <begin position="684"/>
        <end position="707"/>
    </location>
</feature>
<feature type="compositionally biased region" description="Polar residues" evidence="5">
    <location>
        <begin position="103"/>
        <end position="112"/>
    </location>
</feature>
<dbReference type="EMBL" id="JAPUFD010000004">
    <property type="protein sequence ID" value="MDI1486808.1"/>
    <property type="molecule type" value="Genomic_DNA"/>
</dbReference>
<evidence type="ECO:0000256" key="3">
    <source>
        <dbReference type="ARBA" id="ARBA00022801"/>
    </source>
</evidence>
<feature type="region of interest" description="Disordered" evidence="5">
    <location>
        <begin position="799"/>
        <end position="844"/>
    </location>
</feature>
<sequence length="844" mass="91085">MSVFGNGSTPHTNGTVVQASNKISNADKRPYHHSNSSSFTRRDSSSTFESSESSPTTTISTVGSAITEPSPSSSPESPTICSKTSSFESQIRQPSPGKEKMENNGQFSSSFPTLPGVDRSDSPNKKMRNMKNLSVNTLASKRPSSSQLPKLGMTGTPPTPANHAFSAPPTPAFIVPPKAPRRKPSKLGLTLTTPDTNPSNTQDRPGPAPQIPSDPNIQALRLLQTNTNAPLFSPTVAPEGGMRLPPFSSSGPVSHFGNSGTSLTTSPHSNASPIQKQTLEHVREEPDYDAPRSQEVKSPAYPQGPVCIYDPLVYLYLEPSEIEAREFDVVLNVAREVGNPFQPAMEKAVPGKMVDQGVQVCAKTADKAVQVNFDAPQENEPSQEATSQPQKAASELSLRSSSEMQMNDPEVTAPNTPKAAKPDPEYIHIPWDHNANVVDDLLRLCELIDDRVQQNKRVLVHCQCGVSRSASLVVAYGIYKNPQISVQEAYDTVKSRSRWIGPNMNLIYQLSEFKNKLPRTSASGTRAWHAWQASGSGRPRLNLPMNSDSQFGTQSTSARSIPQKANSVPSQASRLSTSAPFPYNPPGSAQLSSPSRIGDISPGPLTAPPNFVPSPNDRMIDATSTPPITDLTLRSTPPIVPIAMDVDNEQNLTPTAATQEGFARDREASPGAMTRDLHEIAKNLDAKSPDHEATASLRSKELNEDGKSMAPPGSWPEDGPQMPQLNTKQSISDLPIGFSSLLARRQAPQKLPFRQELPRFVAESIQPKALNHMANDDVPPTPSLLSPRAAEFTASPFHRTSAGDLAGSSVFEQGLMSPKAVDEDPRSPHTRGEAPITRSIFDMI</sequence>
<dbReference type="InterPro" id="IPR029021">
    <property type="entry name" value="Prot-tyrosine_phosphatase-like"/>
</dbReference>
<dbReference type="Proteomes" id="UP001161017">
    <property type="component" value="Unassembled WGS sequence"/>
</dbReference>
<feature type="domain" description="Tyrosine-protein phosphatase" evidence="6">
    <location>
        <begin position="367"/>
        <end position="519"/>
    </location>
</feature>
<dbReference type="CDD" id="cd14521">
    <property type="entry name" value="DSP_fungal_SDP1-like"/>
    <property type="match status" value="1"/>
</dbReference>
<dbReference type="GO" id="GO:0043409">
    <property type="term" value="P:negative regulation of MAPK cascade"/>
    <property type="evidence" value="ECO:0007669"/>
    <property type="project" value="TreeGrafter"/>
</dbReference>
<evidence type="ECO:0000256" key="1">
    <source>
        <dbReference type="ARBA" id="ARBA00008601"/>
    </source>
</evidence>
<feature type="compositionally biased region" description="Polar residues" evidence="5">
    <location>
        <begin position="79"/>
        <end position="93"/>
    </location>
</feature>
<dbReference type="PROSITE" id="PS50056">
    <property type="entry name" value="TYR_PHOSPHATASE_2"/>
    <property type="match status" value="1"/>
</dbReference>
<feature type="region of interest" description="Disordered" evidence="5">
    <location>
        <begin position="684"/>
        <end position="727"/>
    </location>
</feature>
<dbReference type="GO" id="GO:0005634">
    <property type="term" value="C:nucleus"/>
    <property type="evidence" value="ECO:0007669"/>
    <property type="project" value="TreeGrafter"/>
</dbReference>
<feature type="compositionally biased region" description="Low complexity" evidence="5">
    <location>
        <begin position="68"/>
        <end position="78"/>
    </location>
</feature>
<dbReference type="InterPro" id="IPR020422">
    <property type="entry name" value="TYR_PHOSPHATASE_DUAL_dom"/>
</dbReference>
<accession>A0AA43QHU4</accession>
<gene>
    <name evidence="8" type="primary">CPP1</name>
    <name evidence="8" type="ORF">OHK93_006070</name>
</gene>
<keyword evidence="3 8" id="KW-0378">Hydrolase</keyword>
<feature type="compositionally biased region" description="Basic and acidic residues" evidence="5">
    <location>
        <begin position="820"/>
        <end position="832"/>
    </location>
</feature>
<evidence type="ECO:0000256" key="2">
    <source>
        <dbReference type="ARBA" id="ARBA00013064"/>
    </source>
</evidence>
<name>A0AA43QHU4_9LECA</name>
<dbReference type="Gene3D" id="3.90.190.10">
    <property type="entry name" value="Protein tyrosine phosphatase superfamily"/>
    <property type="match status" value="1"/>
</dbReference>
<feature type="region of interest" description="Disordered" evidence="5">
    <location>
        <begin position="1"/>
        <end position="214"/>
    </location>
</feature>
<evidence type="ECO:0000313" key="9">
    <source>
        <dbReference type="Proteomes" id="UP001161017"/>
    </source>
</evidence>
<dbReference type="SUPFAM" id="SSF52799">
    <property type="entry name" value="(Phosphotyrosine protein) phosphatases II"/>
    <property type="match status" value="1"/>
</dbReference>
<dbReference type="EC" id="3.1.3.48" evidence="2"/>
<dbReference type="GO" id="GO:0033550">
    <property type="term" value="F:MAP kinase tyrosine phosphatase activity"/>
    <property type="evidence" value="ECO:0007669"/>
    <property type="project" value="TreeGrafter"/>
</dbReference>
<dbReference type="PANTHER" id="PTHR10159:SF519">
    <property type="entry name" value="DUAL SPECIFICITY PROTEIN PHOSPHATASE MPK3"/>
    <property type="match status" value="1"/>
</dbReference>
<reference evidence="8" key="1">
    <citation type="journal article" date="2023" name="Genome Biol. Evol.">
        <title>First Whole Genome Sequence and Flow Cytometry Genome Size Data for the Lichen-Forming Fungus Ramalina farinacea (Ascomycota).</title>
        <authorList>
            <person name="Llewellyn T."/>
            <person name="Mian S."/>
            <person name="Hill R."/>
            <person name="Leitch I.J."/>
            <person name="Gaya E."/>
        </authorList>
    </citation>
    <scope>NUCLEOTIDE SEQUENCE</scope>
    <source>
        <strain evidence="8">LIQ254RAFAR</strain>
    </source>
</reference>
<dbReference type="GO" id="GO:0017017">
    <property type="term" value="F:MAP kinase tyrosine/serine/threonine phosphatase activity"/>
    <property type="evidence" value="ECO:0007669"/>
    <property type="project" value="TreeGrafter"/>
</dbReference>
<keyword evidence="4" id="KW-0904">Protein phosphatase</keyword>
<dbReference type="GO" id="GO:0005829">
    <property type="term" value="C:cytosol"/>
    <property type="evidence" value="ECO:0007669"/>
    <property type="project" value="TreeGrafter"/>
</dbReference>
<dbReference type="Pfam" id="PF00782">
    <property type="entry name" value="DSPc"/>
    <property type="match status" value="1"/>
</dbReference>
<feature type="region of interest" description="Disordered" evidence="5">
    <location>
        <begin position="376"/>
        <end position="424"/>
    </location>
</feature>
<dbReference type="PROSITE" id="PS50054">
    <property type="entry name" value="TYR_PHOSPHATASE_DUAL"/>
    <property type="match status" value="1"/>
</dbReference>
<dbReference type="PANTHER" id="PTHR10159">
    <property type="entry name" value="DUAL SPECIFICITY PROTEIN PHOSPHATASE"/>
    <property type="match status" value="1"/>
</dbReference>
<dbReference type="SMART" id="SM00195">
    <property type="entry name" value="DSPc"/>
    <property type="match status" value="1"/>
</dbReference>
<feature type="compositionally biased region" description="Polar residues" evidence="5">
    <location>
        <begin position="544"/>
        <end position="579"/>
    </location>
</feature>
<evidence type="ECO:0000259" key="7">
    <source>
        <dbReference type="PROSITE" id="PS50056"/>
    </source>
</evidence>
<feature type="region of interest" description="Disordered" evidence="5">
    <location>
        <begin position="535"/>
        <end position="594"/>
    </location>
</feature>